<sequence length="48" mass="5086">MTMIGRPERDPRTGRPGRGVALLMHVTIPTGRTTAGVGTGFADYGMLL</sequence>
<proteinExistence type="predicted"/>
<comment type="caution">
    <text evidence="1">The sequence shown here is derived from an EMBL/GenBank/DDBJ whole genome shotgun (WGS) entry which is preliminary data.</text>
</comment>
<accession>A0AAE4UXX7</accession>
<organism evidence="1 2">
    <name type="scientific">Rhodococcus oxybenzonivorans</name>
    <dbReference type="NCBI Taxonomy" id="1990687"/>
    <lineage>
        <taxon>Bacteria</taxon>
        <taxon>Bacillati</taxon>
        <taxon>Actinomycetota</taxon>
        <taxon>Actinomycetes</taxon>
        <taxon>Mycobacteriales</taxon>
        <taxon>Nocardiaceae</taxon>
        <taxon>Rhodococcus</taxon>
    </lineage>
</organism>
<gene>
    <name evidence="1" type="ORF">R4315_09180</name>
</gene>
<dbReference type="Proteomes" id="UP001185863">
    <property type="component" value="Unassembled WGS sequence"/>
</dbReference>
<dbReference type="AlphaFoldDB" id="A0AAE4UXX7"/>
<name>A0AAE4UXX7_9NOCA</name>
<evidence type="ECO:0000313" key="2">
    <source>
        <dbReference type="Proteomes" id="UP001185863"/>
    </source>
</evidence>
<protein>
    <submittedName>
        <fullName evidence="1">Uncharacterized protein</fullName>
    </submittedName>
</protein>
<dbReference type="RefSeq" id="WP_317753824.1">
    <property type="nucleotide sequence ID" value="NZ_JAWLUP010000014.1"/>
</dbReference>
<reference evidence="1" key="1">
    <citation type="submission" date="2023-10" db="EMBL/GenBank/DDBJ databases">
        <title>Development of a sustainable strategy for remediation of hydrocarbon-contaminated territories based on the waste exchange concept.</title>
        <authorList>
            <person name="Krivoruchko A."/>
        </authorList>
    </citation>
    <scope>NUCLEOTIDE SEQUENCE</scope>
    <source>
        <strain evidence="1">IEGM 68</strain>
    </source>
</reference>
<dbReference type="EMBL" id="JAWLUP010000014">
    <property type="protein sequence ID" value="MDV7264717.1"/>
    <property type="molecule type" value="Genomic_DNA"/>
</dbReference>
<evidence type="ECO:0000313" key="1">
    <source>
        <dbReference type="EMBL" id="MDV7264717.1"/>
    </source>
</evidence>